<organism evidence="4">
    <name type="scientific">Fagus sylvatica</name>
    <name type="common">Beechnut</name>
    <dbReference type="NCBI Taxonomy" id="28930"/>
    <lineage>
        <taxon>Eukaryota</taxon>
        <taxon>Viridiplantae</taxon>
        <taxon>Streptophyta</taxon>
        <taxon>Embryophyta</taxon>
        <taxon>Tracheophyta</taxon>
        <taxon>Spermatophyta</taxon>
        <taxon>Magnoliopsida</taxon>
        <taxon>eudicotyledons</taxon>
        <taxon>Gunneridae</taxon>
        <taxon>Pentapetalae</taxon>
        <taxon>rosids</taxon>
        <taxon>fabids</taxon>
        <taxon>Fagales</taxon>
        <taxon>Fagaceae</taxon>
        <taxon>Fagus</taxon>
    </lineage>
</organism>
<dbReference type="AlphaFoldDB" id="A0A2N9E355"/>
<sequence>MNPDVSRKPVDGSQGERQSGRPAKGNEGVISIISVHCSYLSMEGERCFMPFGHPRGLLEVVGSCDAWRARYPSSDRQWPDRAGCWATLRGLHSRDSRRTPVHDEVLAARLSAALLLGPSFRVFMALGEDDSSESSSSGEKYSPVPTSGSEDLGSQGRSSETTESSSSDSLSQEPRIPISLDCLMMANGRAHPTEEDIALYEDSLTGGLRLPFKPFEREILHRLSISPSQLNPNAWRIITGFQVLWRMATEWEYDLSVDEFFFLYKLTYMPSTPGVWGFMRHRGSPKLILGLPNSNRSWKPKFFFLCGNHFEFTPGEAAGELYGLPRSWGIPNVNAFHRPSLSKRLKQRLSLVTDFQKGRAVGLLDLVSPLTLAQWSLGPEPSAEVTKAIQAYNWRLKRKRLREAAQKVDDLPDASVLFSKKVKAAEKVHVYHEIPPSPVGSLKGKEVGSDEIQPTIYSSSTRAMDKVKEMYEKVDLEVYDHVENLDLLCLSIQDSLKAAGQVFILGNRVRVSERESAKLKADLEKTKAQSLAHQEAMEVLNAERGTLKNQVKKLETDLKAKDDRLSALEKERDELLRKTMGLQQQVLNARETAINEFKTSEEFEDDTHRYYVVGFEHFRKRVALAFGNAHDWALVKIIDDDETTVAEEDSEGEEEGDDVQSKE</sequence>
<accession>A0A2N9E355</accession>
<feature type="compositionally biased region" description="Basic and acidic residues" evidence="2">
    <location>
        <begin position="1"/>
        <end position="10"/>
    </location>
</feature>
<reference evidence="4" key="1">
    <citation type="submission" date="2018-02" db="EMBL/GenBank/DDBJ databases">
        <authorList>
            <person name="Cohen D.B."/>
            <person name="Kent A.D."/>
        </authorList>
    </citation>
    <scope>NUCLEOTIDE SEQUENCE</scope>
</reference>
<dbReference type="InterPro" id="IPR007321">
    <property type="entry name" value="Transposase_28"/>
</dbReference>
<dbReference type="EMBL" id="OIVN01000052">
    <property type="protein sequence ID" value="SPC73337.1"/>
    <property type="molecule type" value="Genomic_DNA"/>
</dbReference>
<dbReference type="Pfam" id="PF04195">
    <property type="entry name" value="Transposase_28"/>
    <property type="match status" value="1"/>
</dbReference>
<dbReference type="PANTHER" id="PTHR31099:SF49">
    <property type="entry name" value="MYOSIN HEAVY CHAIN-LIKE PROTEIN"/>
    <property type="match status" value="1"/>
</dbReference>
<feature type="region of interest" description="Disordered" evidence="2">
    <location>
        <begin position="128"/>
        <end position="173"/>
    </location>
</feature>
<feature type="coiled-coil region" evidence="1">
    <location>
        <begin position="509"/>
        <end position="585"/>
    </location>
</feature>
<feature type="region of interest" description="Disordered" evidence="2">
    <location>
        <begin position="643"/>
        <end position="663"/>
    </location>
</feature>
<evidence type="ECO:0000259" key="3">
    <source>
        <dbReference type="Pfam" id="PF04195"/>
    </source>
</evidence>
<feature type="compositionally biased region" description="Low complexity" evidence="2">
    <location>
        <begin position="153"/>
        <end position="172"/>
    </location>
</feature>
<feature type="domain" description="Transposase (putative) gypsy type" evidence="3">
    <location>
        <begin position="200"/>
        <end position="266"/>
    </location>
</feature>
<feature type="region of interest" description="Disordered" evidence="2">
    <location>
        <begin position="1"/>
        <end position="25"/>
    </location>
</feature>
<evidence type="ECO:0000256" key="2">
    <source>
        <dbReference type="SAM" id="MobiDB-lite"/>
    </source>
</evidence>
<name>A0A2N9E355_FAGSY</name>
<dbReference type="PANTHER" id="PTHR31099">
    <property type="entry name" value="OS06G0165300 PROTEIN"/>
    <property type="match status" value="1"/>
</dbReference>
<proteinExistence type="predicted"/>
<evidence type="ECO:0000256" key="1">
    <source>
        <dbReference type="SAM" id="Coils"/>
    </source>
</evidence>
<gene>
    <name evidence="4" type="ORF">FSB_LOCUS1219</name>
</gene>
<keyword evidence="1" id="KW-0175">Coiled coil</keyword>
<evidence type="ECO:0000313" key="4">
    <source>
        <dbReference type="EMBL" id="SPC73337.1"/>
    </source>
</evidence>
<protein>
    <recommendedName>
        <fullName evidence="3">Transposase (putative) gypsy type domain-containing protein</fullName>
    </recommendedName>
</protein>